<organism evidence="3 4">
    <name type="scientific">Ruegeria pomeroyi</name>
    <dbReference type="NCBI Taxonomy" id="89184"/>
    <lineage>
        <taxon>Bacteria</taxon>
        <taxon>Pseudomonadati</taxon>
        <taxon>Pseudomonadota</taxon>
        <taxon>Alphaproteobacteria</taxon>
        <taxon>Rhodobacterales</taxon>
        <taxon>Roseobacteraceae</taxon>
        <taxon>Ruegeria</taxon>
    </lineage>
</organism>
<dbReference type="Gene3D" id="2.40.30.10">
    <property type="entry name" value="Translation factors"/>
    <property type="match status" value="1"/>
</dbReference>
<dbReference type="Gene3D" id="3.10.20.30">
    <property type="match status" value="1"/>
</dbReference>
<dbReference type="PANTHER" id="PTHR47354">
    <property type="entry name" value="NADH OXIDOREDUCTASE HCR"/>
    <property type="match status" value="1"/>
</dbReference>
<dbReference type="InterPro" id="IPR039261">
    <property type="entry name" value="FNR_nucleotide-bd"/>
</dbReference>
<proteinExistence type="predicted"/>
<dbReference type="RefSeq" id="WP_234218857.1">
    <property type="nucleotide sequence ID" value="NZ_JAGQAF010000003.1"/>
</dbReference>
<dbReference type="InterPro" id="IPR001041">
    <property type="entry name" value="2Fe-2S_ferredoxin-type"/>
</dbReference>
<dbReference type="InterPro" id="IPR017938">
    <property type="entry name" value="Riboflavin_synthase-like_b-brl"/>
</dbReference>
<dbReference type="Gene3D" id="3.40.50.80">
    <property type="entry name" value="Nucleotide-binding domain of ferredoxin-NADP reductase (FNR) module"/>
    <property type="match status" value="1"/>
</dbReference>
<dbReference type="SUPFAM" id="SSF54292">
    <property type="entry name" value="2Fe-2S ferredoxin-like"/>
    <property type="match status" value="1"/>
</dbReference>
<dbReference type="PANTHER" id="PTHR47354:SF2">
    <property type="entry name" value="BLR2392 PROTEIN"/>
    <property type="match status" value="1"/>
</dbReference>
<dbReference type="Pfam" id="PF00111">
    <property type="entry name" value="Fer2"/>
    <property type="match status" value="1"/>
</dbReference>
<sequence length="308" mass="32444">MLLLRIAQKQAVTKRISAFTLVAAEGDPLPDHSAGAHIEVQTAAGPRAYSLIDWPERQPGAWQIAVQREDEGDGGSRAMHALSEGDTITATAPKNDFELHPGDKPVALLAGGIGVTPLISMATELAASGRVFTFHHAGRSAGDMAYVDRLAATFGDRYHPHYDDTAPLDLNTLMAGLTDHALYICGPKGMIDAARTAAEAAGIAEIHVELFTNAAPSAGDSAFEIEIASSGQVITVAPDQTIIEALEAAGLDPLYDCQRGDCGICQTDVIAGTPDHRDVVLSQAERDSGKVMQICVSRALSARLVLDL</sequence>
<dbReference type="InterPro" id="IPR017927">
    <property type="entry name" value="FAD-bd_FR_type"/>
</dbReference>
<evidence type="ECO:0000313" key="3">
    <source>
        <dbReference type="EMBL" id="MCE8537016.1"/>
    </source>
</evidence>
<gene>
    <name evidence="3" type="ORF">KBY27_06075</name>
</gene>
<dbReference type="PROSITE" id="PS51085">
    <property type="entry name" value="2FE2S_FER_2"/>
    <property type="match status" value="1"/>
</dbReference>
<dbReference type="InterPro" id="IPR050415">
    <property type="entry name" value="MRET"/>
</dbReference>
<name>A0A9Q3ZMI8_9RHOB</name>
<dbReference type="InterPro" id="IPR036010">
    <property type="entry name" value="2Fe-2S_ferredoxin-like_sf"/>
</dbReference>
<dbReference type="Proteomes" id="UP000813672">
    <property type="component" value="Unassembled WGS sequence"/>
</dbReference>
<dbReference type="CDD" id="cd00207">
    <property type="entry name" value="fer2"/>
    <property type="match status" value="1"/>
</dbReference>
<feature type="domain" description="FAD-binding FR-type" evidence="2">
    <location>
        <begin position="1"/>
        <end position="100"/>
    </location>
</feature>
<evidence type="ECO:0000259" key="1">
    <source>
        <dbReference type="PROSITE" id="PS51085"/>
    </source>
</evidence>
<comment type="caution">
    <text evidence="3">The sequence shown here is derived from an EMBL/GenBank/DDBJ whole genome shotgun (WGS) entry which is preliminary data.</text>
</comment>
<protein>
    <submittedName>
        <fullName evidence="3">Oxidoreductase</fullName>
    </submittedName>
</protein>
<dbReference type="InterPro" id="IPR006058">
    <property type="entry name" value="2Fe2S_fd_BS"/>
</dbReference>
<dbReference type="AlphaFoldDB" id="A0A9Q3ZMI8"/>
<dbReference type="SUPFAM" id="SSF63380">
    <property type="entry name" value="Riboflavin synthase domain-like"/>
    <property type="match status" value="1"/>
</dbReference>
<dbReference type="SUPFAM" id="SSF52343">
    <property type="entry name" value="Ferredoxin reductase-like, C-terminal NADP-linked domain"/>
    <property type="match status" value="1"/>
</dbReference>
<dbReference type="PROSITE" id="PS51384">
    <property type="entry name" value="FAD_FR"/>
    <property type="match status" value="1"/>
</dbReference>
<dbReference type="PRINTS" id="PR00409">
    <property type="entry name" value="PHDIOXRDTASE"/>
</dbReference>
<dbReference type="GO" id="GO:0051537">
    <property type="term" value="F:2 iron, 2 sulfur cluster binding"/>
    <property type="evidence" value="ECO:0007669"/>
    <property type="project" value="InterPro"/>
</dbReference>
<reference evidence="3" key="1">
    <citation type="journal article" date="2021" name="Environ. Microbiol.">
        <title>Cryptic niche differentiation of novel sediment ecotypes of Rugeria pomeroyi correlates with nitrate respiration.</title>
        <authorList>
            <person name="Lin X."/>
            <person name="McNichol J."/>
            <person name="Chu X."/>
            <person name="Qian Y."/>
            <person name="Luo H."/>
        </authorList>
    </citation>
    <scope>NUCLEOTIDE SEQUENCE</scope>
    <source>
        <strain evidence="3">SZCCDBB064</strain>
    </source>
</reference>
<dbReference type="PROSITE" id="PS00197">
    <property type="entry name" value="2FE2S_FER_1"/>
    <property type="match status" value="1"/>
</dbReference>
<dbReference type="EMBL" id="JAGQAF010000003">
    <property type="protein sequence ID" value="MCE8537016.1"/>
    <property type="molecule type" value="Genomic_DNA"/>
</dbReference>
<dbReference type="CDD" id="cd06185">
    <property type="entry name" value="PDR_like"/>
    <property type="match status" value="1"/>
</dbReference>
<evidence type="ECO:0000259" key="2">
    <source>
        <dbReference type="PROSITE" id="PS51384"/>
    </source>
</evidence>
<dbReference type="InterPro" id="IPR012675">
    <property type="entry name" value="Beta-grasp_dom_sf"/>
</dbReference>
<accession>A0A9Q3ZMI8</accession>
<dbReference type="GO" id="GO:0016491">
    <property type="term" value="F:oxidoreductase activity"/>
    <property type="evidence" value="ECO:0007669"/>
    <property type="project" value="InterPro"/>
</dbReference>
<feature type="domain" description="2Fe-2S ferredoxin-type" evidence="1">
    <location>
        <begin position="223"/>
        <end position="308"/>
    </location>
</feature>
<evidence type="ECO:0000313" key="4">
    <source>
        <dbReference type="Proteomes" id="UP000813672"/>
    </source>
</evidence>